<keyword evidence="1" id="KW-0547">Nucleotide-binding</keyword>
<dbReference type="InterPro" id="IPR000330">
    <property type="entry name" value="SNF2_N"/>
</dbReference>
<feature type="compositionally biased region" description="Basic and acidic residues" evidence="4">
    <location>
        <begin position="1231"/>
        <end position="1246"/>
    </location>
</feature>
<dbReference type="GO" id="GO:0005634">
    <property type="term" value="C:nucleus"/>
    <property type="evidence" value="ECO:0007669"/>
    <property type="project" value="TreeGrafter"/>
</dbReference>
<dbReference type="GO" id="GO:0006281">
    <property type="term" value="P:DNA repair"/>
    <property type="evidence" value="ECO:0007669"/>
    <property type="project" value="TreeGrafter"/>
</dbReference>
<dbReference type="PANTHER" id="PTHR45626:SF14">
    <property type="entry name" value="ATP-DEPENDENT DNA HELICASE (EUROFUNG)"/>
    <property type="match status" value="1"/>
</dbReference>
<dbReference type="PROSITE" id="PS51194">
    <property type="entry name" value="HELICASE_CTER"/>
    <property type="match status" value="1"/>
</dbReference>
<feature type="compositionally biased region" description="Basic and acidic residues" evidence="4">
    <location>
        <begin position="1093"/>
        <end position="1111"/>
    </location>
</feature>
<dbReference type="InterPro" id="IPR050628">
    <property type="entry name" value="SNF2_RAD54_helicase_TF"/>
</dbReference>
<dbReference type="SMART" id="SM00490">
    <property type="entry name" value="HELICc"/>
    <property type="match status" value="1"/>
</dbReference>
<dbReference type="AlphaFoldDB" id="A0A081A1H2"/>
<dbReference type="GO" id="GO:0008094">
    <property type="term" value="F:ATP-dependent activity, acting on DNA"/>
    <property type="evidence" value="ECO:0007669"/>
    <property type="project" value="TreeGrafter"/>
</dbReference>
<dbReference type="InterPro" id="IPR013083">
    <property type="entry name" value="Znf_RING/FYVE/PHD"/>
</dbReference>
<dbReference type="InterPro" id="IPR014001">
    <property type="entry name" value="Helicase_ATP-bd"/>
</dbReference>
<dbReference type="PANTHER" id="PTHR45626">
    <property type="entry name" value="TRANSCRIPTION TERMINATION FACTOR 2-RELATED"/>
    <property type="match status" value="1"/>
</dbReference>
<evidence type="ECO:0000256" key="4">
    <source>
        <dbReference type="SAM" id="MobiDB-lite"/>
    </source>
</evidence>
<dbReference type="Gene3D" id="3.40.50.10810">
    <property type="entry name" value="Tandem AAA-ATPase domain"/>
    <property type="match status" value="1"/>
</dbReference>
<evidence type="ECO:0000256" key="1">
    <source>
        <dbReference type="ARBA" id="ARBA00022741"/>
    </source>
</evidence>
<reference evidence="7 8" key="1">
    <citation type="submission" date="2013-11" db="EMBL/GenBank/DDBJ databases">
        <title>The Genome Sequence of Phytophthora parasitica P1976.</title>
        <authorList>
            <consortium name="The Broad Institute Genomics Platform"/>
            <person name="Russ C."/>
            <person name="Tyler B."/>
            <person name="Panabieres F."/>
            <person name="Shan W."/>
            <person name="Tripathy S."/>
            <person name="Grunwald N."/>
            <person name="Machado M."/>
            <person name="Johnson C.S."/>
            <person name="Walker B."/>
            <person name="Young S."/>
            <person name="Zeng Q."/>
            <person name="Gargeya S."/>
            <person name="Fitzgerald M."/>
            <person name="Haas B."/>
            <person name="Abouelleil A."/>
            <person name="Allen A.W."/>
            <person name="Alvarado L."/>
            <person name="Arachchi H.M."/>
            <person name="Berlin A.M."/>
            <person name="Chapman S.B."/>
            <person name="Gainer-Dewar J."/>
            <person name="Goldberg J."/>
            <person name="Griggs A."/>
            <person name="Gujja S."/>
            <person name="Hansen M."/>
            <person name="Howarth C."/>
            <person name="Imamovic A."/>
            <person name="Ireland A."/>
            <person name="Larimer J."/>
            <person name="McCowan C."/>
            <person name="Murphy C."/>
            <person name="Pearson M."/>
            <person name="Poon T.W."/>
            <person name="Priest M."/>
            <person name="Roberts A."/>
            <person name="Saif S."/>
            <person name="Shea T."/>
            <person name="Sisk P."/>
            <person name="Sykes S."/>
            <person name="Wortman J."/>
            <person name="Nusbaum C."/>
            <person name="Birren B."/>
        </authorList>
    </citation>
    <scope>NUCLEOTIDE SEQUENCE [LARGE SCALE GENOMIC DNA]</scope>
    <source>
        <strain evidence="7 8">P1976</strain>
    </source>
</reference>
<feature type="region of interest" description="Disordered" evidence="4">
    <location>
        <begin position="203"/>
        <end position="224"/>
    </location>
</feature>
<organism evidence="7 8">
    <name type="scientific">Phytophthora nicotianae P1976</name>
    <dbReference type="NCBI Taxonomy" id="1317066"/>
    <lineage>
        <taxon>Eukaryota</taxon>
        <taxon>Sar</taxon>
        <taxon>Stramenopiles</taxon>
        <taxon>Oomycota</taxon>
        <taxon>Peronosporomycetes</taxon>
        <taxon>Peronosporales</taxon>
        <taxon>Peronosporaceae</taxon>
        <taxon>Phytophthora</taxon>
    </lineage>
</organism>
<sequence length="1273" mass="143506">MKTEPSAPRVLELLAPRFADLGDVSGSLPVSLDLSASMDVQLVFWEREGVTKELECVNVDEGCPRCKFEGFLRGLVILKRRGVLHINGAYAVDPMGRNFARLRLQIEGMHEVAAASKLEEFDFVKCHLDNYNNIGDNVTEEQKIEAARRSKCHVMGCRLHCWQAPIVQVTPERTPRVTLSGLNWDQQHSNSDAPSHVPVKREIQVSSPASPHAPQSPMRASSPTPSVVEYAVSLKDEEPVLCEPAPHRKLNLPDVFHSLMARIEAEPSDLWSADVAGLDLKLYEHQRRGLSWMMKRERGILWDTLLLHPFSVPGRDSDTDLELETEFGKTAYDACGGMLCDEPGLGKTITMLALILLTRGHSTSNLAVRVDPPSPNTASVQLRSSSRGRSLIAEDLVSSCTTLVVAPDALVEHWAEQIDMHVVHQGLKYYVDKAEKIQEALPKSKKLAKYDVVIVSFSRMAKEWKLHRPASAMEKRNVLRYGFEDQPDRYVDGSLRGDVSSLLSVHWLRIVVDEGHKLGGRAPTQLMQMSRLLCAERRWVMTGTPSPNTLQSADLQYIQGLLVFLRCQPYGRPDGHAWSKAIARPFQRNEVMGFYRLQHLLNRIMIRHTKESIRDFLPRPIRHTAVVDPSPSEFKLYNAIAENVRASLVTTTIDVPKSSHTPGDIHPDSLLHRKNHQGAGHVESDLAIAFMGGYAVEWAVKKEKMKKSIAKLVDAGVNEARVSTVSKYLESVLHKEKTTCRECGFERRFLMVLPCGHLCCAHCVEDIKKELGEPCCTFCGEEYDEDDFDFLQPTLTGEISTRGRDKTIAKLRVAEVPESRIATVIAYMDSRRAKPPTECISCHQKLHLLLLLPCGHMCCADCTEKRYQVAGPSCCLCHQPYSRQGFKSLQPGVHAEALDDNDQRRKKVSVKKKRKRVGQPTKKTVRLVNVKRDFWKIESSKIFYMTTRIRELMKEFELPSRGRQRELKVIIFSQNRESIWRTKVAFEQQDIPTADFIALINPRRRIENLEAFRSSPNVHVLLLSNLGSHGLDLSFVTHIFLLEEIWDKSVEQQVISRAHRMGATHSVVVEQLWMRGTVECQLASVNQQLFKREASGEDSETRQGQPTREEVQEASSAGKNNFQAMKMSYLLNNLRILPDDVAAKDGEVRYSVLDENEAIIRKGVHTISESGDVTTVSTMPTSPKQRVVAVASSLATPQESTMSTREAAPRVTAKKTKYSPEIIVIDDSSSDEEHKSESDSEDDVRVPLRLHFSRVKQVPEYIEIKDEDTESEC</sequence>
<evidence type="ECO:0000256" key="2">
    <source>
        <dbReference type="ARBA" id="ARBA00022801"/>
    </source>
</evidence>
<dbReference type="InterPro" id="IPR001650">
    <property type="entry name" value="Helicase_C-like"/>
</dbReference>
<gene>
    <name evidence="7" type="ORF">F444_11257</name>
</gene>
<dbReference type="GO" id="GO:0005524">
    <property type="term" value="F:ATP binding"/>
    <property type="evidence" value="ECO:0007669"/>
    <property type="project" value="UniProtKB-KW"/>
</dbReference>
<feature type="domain" description="Helicase C-terminal" evidence="6">
    <location>
        <begin position="948"/>
        <end position="1115"/>
    </location>
</feature>
<comment type="caution">
    <text evidence="7">The sequence shown here is derived from an EMBL/GenBank/DDBJ whole genome shotgun (WGS) entry which is preliminary data.</text>
</comment>
<dbReference type="EMBL" id="ANJA01002034">
    <property type="protein sequence ID" value="ETO72733.1"/>
    <property type="molecule type" value="Genomic_DNA"/>
</dbReference>
<feature type="region of interest" description="Disordered" evidence="4">
    <location>
        <begin position="1093"/>
        <end position="1118"/>
    </location>
</feature>
<dbReference type="InterPro" id="IPR049730">
    <property type="entry name" value="SNF2/RAD54-like_C"/>
</dbReference>
<feature type="compositionally biased region" description="Basic residues" evidence="4">
    <location>
        <begin position="904"/>
        <end position="917"/>
    </location>
</feature>
<dbReference type="InterPro" id="IPR038718">
    <property type="entry name" value="SNF2-like_sf"/>
</dbReference>
<dbReference type="Pfam" id="PF00271">
    <property type="entry name" value="Helicase_C"/>
    <property type="match status" value="1"/>
</dbReference>
<evidence type="ECO:0000259" key="6">
    <source>
        <dbReference type="PROSITE" id="PS51194"/>
    </source>
</evidence>
<accession>A0A081A1H2</accession>
<dbReference type="SUPFAM" id="SSF52540">
    <property type="entry name" value="P-loop containing nucleoside triphosphate hydrolases"/>
    <property type="match status" value="2"/>
</dbReference>
<evidence type="ECO:0000313" key="7">
    <source>
        <dbReference type="EMBL" id="ETO72733.1"/>
    </source>
</evidence>
<proteinExistence type="predicted"/>
<feature type="region of interest" description="Disordered" evidence="4">
    <location>
        <begin position="901"/>
        <end position="921"/>
    </location>
</feature>
<evidence type="ECO:0000313" key="8">
    <source>
        <dbReference type="Proteomes" id="UP000028582"/>
    </source>
</evidence>
<dbReference type="Gene3D" id="3.40.50.300">
    <property type="entry name" value="P-loop containing nucleotide triphosphate hydrolases"/>
    <property type="match status" value="1"/>
</dbReference>
<dbReference type="PROSITE" id="PS51192">
    <property type="entry name" value="HELICASE_ATP_BIND_1"/>
    <property type="match status" value="1"/>
</dbReference>
<dbReference type="Pfam" id="PF00176">
    <property type="entry name" value="SNF2-rel_dom"/>
    <property type="match status" value="1"/>
</dbReference>
<dbReference type="GO" id="GO:0016787">
    <property type="term" value="F:hydrolase activity"/>
    <property type="evidence" value="ECO:0007669"/>
    <property type="project" value="UniProtKB-KW"/>
</dbReference>
<evidence type="ECO:0000259" key="5">
    <source>
        <dbReference type="PROSITE" id="PS51192"/>
    </source>
</evidence>
<dbReference type="Gene3D" id="3.30.40.10">
    <property type="entry name" value="Zinc/RING finger domain, C3HC4 (zinc finger)"/>
    <property type="match status" value="1"/>
</dbReference>
<dbReference type="CDD" id="cd18793">
    <property type="entry name" value="SF2_C_SNF"/>
    <property type="match status" value="1"/>
</dbReference>
<dbReference type="OrthoDB" id="448448at2759"/>
<evidence type="ECO:0008006" key="9">
    <source>
        <dbReference type="Google" id="ProtNLM"/>
    </source>
</evidence>
<dbReference type="InterPro" id="IPR027417">
    <property type="entry name" value="P-loop_NTPase"/>
</dbReference>
<name>A0A081A1H2_PHYNI</name>
<feature type="domain" description="Helicase ATP-binding" evidence="5">
    <location>
        <begin position="328"/>
        <end position="563"/>
    </location>
</feature>
<dbReference type="Proteomes" id="UP000028582">
    <property type="component" value="Unassembled WGS sequence"/>
</dbReference>
<dbReference type="SMART" id="SM00487">
    <property type="entry name" value="DEXDc"/>
    <property type="match status" value="1"/>
</dbReference>
<dbReference type="CDD" id="cd18008">
    <property type="entry name" value="DEXDc_SHPRH-like"/>
    <property type="match status" value="1"/>
</dbReference>
<protein>
    <recommendedName>
        <fullName evidence="9">RING-type domain-containing protein</fullName>
    </recommendedName>
</protein>
<evidence type="ECO:0000256" key="3">
    <source>
        <dbReference type="ARBA" id="ARBA00022840"/>
    </source>
</evidence>
<keyword evidence="3" id="KW-0067">ATP-binding</keyword>
<dbReference type="CDD" id="cd16449">
    <property type="entry name" value="RING-HC"/>
    <property type="match status" value="2"/>
</dbReference>
<keyword evidence="2" id="KW-0378">Hydrolase</keyword>
<feature type="compositionally biased region" description="Low complexity" evidence="4">
    <location>
        <begin position="206"/>
        <end position="217"/>
    </location>
</feature>
<feature type="region of interest" description="Disordered" evidence="4">
    <location>
        <begin position="1222"/>
        <end position="1248"/>
    </location>
</feature>